<accession>A0AA38VFW9</accession>
<dbReference type="GO" id="GO:0005829">
    <property type="term" value="C:cytosol"/>
    <property type="evidence" value="ECO:0007669"/>
    <property type="project" value="TreeGrafter"/>
</dbReference>
<evidence type="ECO:0000256" key="1">
    <source>
        <dbReference type="ARBA" id="ARBA00005150"/>
    </source>
</evidence>
<dbReference type="SUPFAM" id="SSF53244">
    <property type="entry name" value="MurD-like peptide ligases, peptide-binding domain"/>
    <property type="match status" value="1"/>
</dbReference>
<dbReference type="AlphaFoldDB" id="A0AA38VFW9"/>
<dbReference type="Gene3D" id="3.40.1190.10">
    <property type="entry name" value="Mur-like, catalytic domain"/>
    <property type="match status" value="1"/>
</dbReference>
<sequence length="409" mass="45422">MDEKSDAFDVVHITGTKGKGGTAAFTESLLRAHSMHSTAIKRIKTGLYTSPHITTERERIRINFMPLSEAAFAHYFFSVWDALKKKVGDDENMPGYLQLLALLSVHAFKHERVDVAIYEVHAGGRKDATNIFDKPAACGFTTIGLDHTEILGETIKDIAWQKSGIMKPGTPAFSVPQTSEAREVLEKEATKLECPLMFIGTLVDLPQHEHVRLAAQRMNASLAVELANAYLRRYNEELSTSDIREGIECCSLPGHFQKIKQGMCRWYLDSAHNDLSLPIALEWFISETKTPSGPRIIIFGHESKRDPHHLIEVISAYCRDHDLTFASIILTPYNRYGSQVHDDIAEDNASFWRGLGGSAPVSCVTSVKDALEKVQLQGSENVVHALITGSTHLVGNALKLLQVESQSTR</sequence>
<keyword evidence="4" id="KW-0554">One-carbon metabolism</keyword>
<dbReference type="EC" id="6.3.2.17" evidence="3"/>
<comment type="similarity">
    <text evidence="2">Belongs to the folylpolyglutamate synthase family.</text>
</comment>
<evidence type="ECO:0000256" key="2">
    <source>
        <dbReference type="ARBA" id="ARBA00008276"/>
    </source>
</evidence>
<evidence type="ECO:0000256" key="11">
    <source>
        <dbReference type="ARBA" id="ARBA00030876"/>
    </source>
</evidence>
<name>A0AA38VFW9_9PEZI</name>
<evidence type="ECO:0000256" key="8">
    <source>
        <dbReference type="ARBA" id="ARBA00022840"/>
    </source>
</evidence>
<dbReference type="GO" id="GO:0004326">
    <property type="term" value="F:tetrahydrofolylpolyglutamate synthase activity"/>
    <property type="evidence" value="ECO:0007669"/>
    <property type="project" value="UniProtKB-EC"/>
</dbReference>
<reference evidence="13" key="1">
    <citation type="submission" date="2022-07" db="EMBL/GenBank/DDBJ databases">
        <title>Fungi with potential for degradation of polypropylene.</title>
        <authorList>
            <person name="Gostincar C."/>
        </authorList>
    </citation>
    <scope>NUCLEOTIDE SEQUENCE</scope>
    <source>
        <strain evidence="13">EXF-13308</strain>
    </source>
</reference>
<comment type="catalytic activity">
    <reaction evidence="12">
        <text>(6S)-5,6,7,8-tetrahydrofolyl-(gamma-L-Glu)(n) + L-glutamate + ATP = (6S)-5,6,7,8-tetrahydrofolyl-(gamma-L-Glu)(n+1) + ADP + phosphate + H(+)</text>
        <dbReference type="Rhea" id="RHEA:10580"/>
        <dbReference type="Rhea" id="RHEA-COMP:14738"/>
        <dbReference type="Rhea" id="RHEA-COMP:14740"/>
        <dbReference type="ChEBI" id="CHEBI:15378"/>
        <dbReference type="ChEBI" id="CHEBI:29985"/>
        <dbReference type="ChEBI" id="CHEBI:30616"/>
        <dbReference type="ChEBI" id="CHEBI:43474"/>
        <dbReference type="ChEBI" id="CHEBI:141005"/>
        <dbReference type="ChEBI" id="CHEBI:456216"/>
        <dbReference type="EC" id="6.3.2.17"/>
    </reaction>
</comment>
<keyword evidence="9" id="KW-0460">Magnesium</keyword>
<dbReference type="InterPro" id="IPR036615">
    <property type="entry name" value="Mur_ligase_C_dom_sf"/>
</dbReference>
<keyword evidence="14" id="KW-1185">Reference proteome</keyword>
<dbReference type="SUPFAM" id="SSF53623">
    <property type="entry name" value="MurD-like peptide ligases, catalytic domain"/>
    <property type="match status" value="1"/>
</dbReference>
<evidence type="ECO:0000256" key="7">
    <source>
        <dbReference type="ARBA" id="ARBA00022741"/>
    </source>
</evidence>
<comment type="pathway">
    <text evidence="1">Cofactor biosynthesis; tetrahydrofolylpolyglutamate biosynthesis.</text>
</comment>
<comment type="caution">
    <text evidence="13">The sequence shown here is derived from an EMBL/GenBank/DDBJ whole genome shotgun (WGS) entry which is preliminary data.</text>
</comment>
<organism evidence="13 14">
    <name type="scientific">Pleurostoma richardsiae</name>
    <dbReference type="NCBI Taxonomy" id="41990"/>
    <lineage>
        <taxon>Eukaryota</taxon>
        <taxon>Fungi</taxon>
        <taxon>Dikarya</taxon>
        <taxon>Ascomycota</taxon>
        <taxon>Pezizomycotina</taxon>
        <taxon>Sordariomycetes</taxon>
        <taxon>Sordariomycetidae</taxon>
        <taxon>Calosphaeriales</taxon>
        <taxon>Pleurostomataceae</taxon>
        <taxon>Pleurostoma</taxon>
    </lineage>
</organism>
<evidence type="ECO:0000256" key="9">
    <source>
        <dbReference type="ARBA" id="ARBA00022842"/>
    </source>
</evidence>
<keyword evidence="8" id="KW-0067">ATP-binding</keyword>
<evidence type="ECO:0000256" key="10">
    <source>
        <dbReference type="ARBA" id="ARBA00030592"/>
    </source>
</evidence>
<dbReference type="GO" id="GO:0006730">
    <property type="term" value="P:one-carbon metabolic process"/>
    <property type="evidence" value="ECO:0007669"/>
    <property type="project" value="UniProtKB-KW"/>
</dbReference>
<dbReference type="Proteomes" id="UP001174694">
    <property type="component" value="Unassembled WGS sequence"/>
</dbReference>
<dbReference type="EMBL" id="JANBVO010000140">
    <property type="protein sequence ID" value="KAJ9129755.1"/>
    <property type="molecule type" value="Genomic_DNA"/>
</dbReference>
<keyword evidence="5" id="KW-0436">Ligase</keyword>
<dbReference type="PROSITE" id="PS01011">
    <property type="entry name" value="FOLYLPOLYGLU_SYNT_1"/>
    <property type="match status" value="1"/>
</dbReference>
<dbReference type="NCBIfam" id="TIGR01499">
    <property type="entry name" value="folC"/>
    <property type="match status" value="1"/>
</dbReference>
<protein>
    <recommendedName>
        <fullName evidence="3">tetrahydrofolate synthase</fullName>
        <ecNumber evidence="3">6.3.2.17</ecNumber>
    </recommendedName>
    <alternativeName>
        <fullName evidence="11">Folylpoly-gamma-glutamate synthetase</fullName>
    </alternativeName>
    <alternativeName>
        <fullName evidence="10">Tetrahydrofolylpolyglutamate synthase</fullName>
    </alternativeName>
</protein>
<dbReference type="Gene3D" id="3.90.190.20">
    <property type="entry name" value="Mur ligase, C-terminal domain"/>
    <property type="match status" value="1"/>
</dbReference>
<keyword evidence="6" id="KW-0479">Metal-binding</keyword>
<dbReference type="PANTHER" id="PTHR11136:SF5">
    <property type="entry name" value="FOLYLPOLYGLUTAMATE SYNTHASE, MITOCHONDRIAL"/>
    <property type="match status" value="1"/>
</dbReference>
<keyword evidence="7" id="KW-0547">Nucleotide-binding</keyword>
<gene>
    <name evidence="13" type="ORF">NKR23_g12466</name>
</gene>
<dbReference type="InterPro" id="IPR018109">
    <property type="entry name" value="Folylpolyglutamate_synth_CS"/>
</dbReference>
<dbReference type="GO" id="GO:0005739">
    <property type="term" value="C:mitochondrion"/>
    <property type="evidence" value="ECO:0007669"/>
    <property type="project" value="TreeGrafter"/>
</dbReference>
<evidence type="ECO:0000256" key="3">
    <source>
        <dbReference type="ARBA" id="ARBA00013025"/>
    </source>
</evidence>
<dbReference type="GO" id="GO:0046872">
    <property type="term" value="F:metal ion binding"/>
    <property type="evidence" value="ECO:0007669"/>
    <property type="project" value="UniProtKB-KW"/>
</dbReference>
<dbReference type="PANTHER" id="PTHR11136">
    <property type="entry name" value="FOLYLPOLYGLUTAMATE SYNTHASE-RELATED"/>
    <property type="match status" value="1"/>
</dbReference>
<evidence type="ECO:0000256" key="6">
    <source>
        <dbReference type="ARBA" id="ARBA00022723"/>
    </source>
</evidence>
<dbReference type="InterPro" id="IPR036565">
    <property type="entry name" value="Mur-like_cat_sf"/>
</dbReference>
<dbReference type="GO" id="GO:0005524">
    <property type="term" value="F:ATP binding"/>
    <property type="evidence" value="ECO:0007669"/>
    <property type="project" value="UniProtKB-KW"/>
</dbReference>
<dbReference type="InterPro" id="IPR001645">
    <property type="entry name" value="Folylpolyglutamate_synth"/>
</dbReference>
<evidence type="ECO:0000256" key="5">
    <source>
        <dbReference type="ARBA" id="ARBA00022598"/>
    </source>
</evidence>
<evidence type="ECO:0000313" key="13">
    <source>
        <dbReference type="EMBL" id="KAJ9129755.1"/>
    </source>
</evidence>
<evidence type="ECO:0000256" key="12">
    <source>
        <dbReference type="ARBA" id="ARBA00047493"/>
    </source>
</evidence>
<evidence type="ECO:0000256" key="4">
    <source>
        <dbReference type="ARBA" id="ARBA00022563"/>
    </source>
</evidence>
<evidence type="ECO:0000313" key="14">
    <source>
        <dbReference type="Proteomes" id="UP001174694"/>
    </source>
</evidence>
<proteinExistence type="inferred from homology"/>